<name>A0ABR8XGF3_9BACL</name>
<sequence>MIENEVGLMFFQTLFKKQKSIENEKSASEKFLVIINELLNKELPEHQSHHHILFTANVKLDTLKNLLNEHRKRCQFEHKVGQYHMEMYDQIRKQTSDLQGLIDCYTELHIDMAHMNHRLLFYYDKIDFLYDNYLNLLDGKFLSESNPLFWQAIKEDTLEVVRNIL</sequence>
<reference evidence="1 2" key="1">
    <citation type="submission" date="2020-08" db="EMBL/GenBank/DDBJ databases">
        <title>A Genomic Blueprint of the Chicken Gut Microbiome.</title>
        <authorList>
            <person name="Gilroy R."/>
            <person name="Ravi A."/>
            <person name="Getino M."/>
            <person name="Pursley I."/>
            <person name="Horton D.L."/>
            <person name="Alikhan N.-F."/>
            <person name="Baker D."/>
            <person name="Gharbi K."/>
            <person name="Hall N."/>
            <person name="Watson M."/>
            <person name="Adriaenssens E.M."/>
            <person name="Foster-Nyarko E."/>
            <person name="Jarju S."/>
            <person name="Secka A."/>
            <person name="Antonio M."/>
            <person name="Oren A."/>
            <person name="Chaudhuri R."/>
            <person name="La Ragione R.M."/>
            <person name="Hildebrand F."/>
            <person name="Pallen M.J."/>
        </authorList>
    </citation>
    <scope>NUCLEOTIDE SEQUENCE [LARGE SCALE GENOMIC DNA]</scope>
    <source>
        <strain evidence="1 2">Re31</strain>
    </source>
</reference>
<evidence type="ECO:0000313" key="1">
    <source>
        <dbReference type="EMBL" id="MBD8028314.1"/>
    </source>
</evidence>
<gene>
    <name evidence="1" type="ORF">H9636_16855</name>
</gene>
<organism evidence="1 2">
    <name type="scientific">Ureibacillus galli</name>
    <dbReference type="NCBI Taxonomy" id="2762222"/>
    <lineage>
        <taxon>Bacteria</taxon>
        <taxon>Bacillati</taxon>
        <taxon>Bacillota</taxon>
        <taxon>Bacilli</taxon>
        <taxon>Bacillales</taxon>
        <taxon>Caryophanaceae</taxon>
        <taxon>Ureibacillus</taxon>
    </lineage>
</organism>
<comment type="caution">
    <text evidence="1">The sequence shown here is derived from an EMBL/GenBank/DDBJ whole genome shotgun (WGS) entry which is preliminary data.</text>
</comment>
<dbReference type="EMBL" id="JACSQA010000036">
    <property type="protein sequence ID" value="MBD8028314.1"/>
    <property type="molecule type" value="Genomic_DNA"/>
</dbReference>
<dbReference type="Proteomes" id="UP000640930">
    <property type="component" value="Unassembled WGS sequence"/>
</dbReference>
<protein>
    <submittedName>
        <fullName evidence="1">Uncharacterized protein</fullName>
    </submittedName>
</protein>
<accession>A0ABR8XGF3</accession>
<keyword evidence="2" id="KW-1185">Reference proteome</keyword>
<evidence type="ECO:0000313" key="2">
    <source>
        <dbReference type="Proteomes" id="UP000640930"/>
    </source>
</evidence>
<proteinExistence type="predicted"/>